<dbReference type="Pfam" id="PF01145">
    <property type="entry name" value="Band_7"/>
    <property type="match status" value="1"/>
</dbReference>
<comment type="subcellular location">
    <subcellularLocation>
        <location evidence="2">Cell membrane</location>
    </subcellularLocation>
    <subcellularLocation>
        <location evidence="1">Membrane</location>
        <topology evidence="1">Single-pass membrane protein</topology>
    </subcellularLocation>
</comment>
<keyword evidence="7" id="KW-1133">Transmembrane helix</keyword>
<dbReference type="AlphaFoldDB" id="A0A486XPX3"/>
<comment type="similarity">
    <text evidence="3">Belongs to the band 7/mec-2 family. Flotillin subfamily.</text>
</comment>
<dbReference type="SMART" id="SM00244">
    <property type="entry name" value="PHB"/>
    <property type="match status" value="1"/>
</dbReference>
<feature type="coiled-coil region" evidence="6">
    <location>
        <begin position="260"/>
        <end position="357"/>
    </location>
</feature>
<dbReference type="PANTHER" id="PTHR13806:SF31">
    <property type="entry name" value="FLOTILLIN-LIKE PROTEIN 1-RELATED"/>
    <property type="match status" value="1"/>
</dbReference>
<dbReference type="GO" id="GO:0005886">
    <property type="term" value="C:plasma membrane"/>
    <property type="evidence" value="ECO:0007669"/>
    <property type="project" value="UniProtKB-SubCell"/>
</dbReference>
<feature type="transmembrane region" description="Helical" evidence="7">
    <location>
        <begin position="6"/>
        <end position="30"/>
    </location>
</feature>
<feature type="coiled-coil region" evidence="6">
    <location>
        <begin position="399"/>
        <end position="433"/>
    </location>
</feature>
<keyword evidence="4" id="KW-1003">Cell membrane</keyword>
<evidence type="ECO:0000256" key="5">
    <source>
        <dbReference type="ARBA" id="ARBA00023136"/>
    </source>
</evidence>
<dbReference type="CDD" id="cd03399">
    <property type="entry name" value="SPFH_flotillin"/>
    <property type="match status" value="1"/>
</dbReference>
<reference evidence="9" key="1">
    <citation type="submission" date="2019-04" db="EMBL/GenBank/DDBJ databases">
        <authorList>
            <person name="Brambilla D."/>
        </authorList>
    </citation>
    <scope>NUCLEOTIDE SEQUENCE</scope>
    <source>
        <strain evidence="9">BAL1</strain>
    </source>
</reference>
<dbReference type="InterPro" id="IPR027705">
    <property type="entry name" value="Flotillin_fam"/>
</dbReference>
<organism evidence="9">
    <name type="scientific">Rheinheimera sp. BAL341</name>
    <dbReference type="NCBI Taxonomy" id="1708203"/>
    <lineage>
        <taxon>Bacteria</taxon>
        <taxon>Pseudomonadati</taxon>
        <taxon>Pseudomonadota</taxon>
        <taxon>Gammaproteobacteria</taxon>
        <taxon>Chromatiales</taxon>
        <taxon>Chromatiaceae</taxon>
        <taxon>Rheinheimera</taxon>
    </lineage>
</organism>
<feature type="domain" description="Band 7" evidence="8">
    <location>
        <begin position="28"/>
        <end position="197"/>
    </location>
</feature>
<dbReference type="SUPFAM" id="SSF117892">
    <property type="entry name" value="Band 7/SPFH domain"/>
    <property type="match status" value="1"/>
</dbReference>
<dbReference type="PANTHER" id="PTHR13806">
    <property type="entry name" value="FLOTILLIN-RELATED"/>
    <property type="match status" value="1"/>
</dbReference>
<evidence type="ECO:0000256" key="3">
    <source>
        <dbReference type="ARBA" id="ARBA00007161"/>
    </source>
</evidence>
<accession>A0A486XPX3</accession>
<keyword evidence="7" id="KW-0812">Transmembrane</keyword>
<proteinExistence type="inferred from homology"/>
<evidence type="ECO:0000256" key="6">
    <source>
        <dbReference type="SAM" id="Coils"/>
    </source>
</evidence>
<keyword evidence="5 7" id="KW-0472">Membrane</keyword>
<evidence type="ECO:0000259" key="8">
    <source>
        <dbReference type="SMART" id="SM00244"/>
    </source>
</evidence>
<dbReference type="Gene3D" id="3.30.479.30">
    <property type="entry name" value="Band 7 domain"/>
    <property type="match status" value="1"/>
</dbReference>
<keyword evidence="6" id="KW-0175">Coiled coil</keyword>
<evidence type="ECO:0000313" key="9">
    <source>
        <dbReference type="EMBL" id="VHO03719.1"/>
    </source>
</evidence>
<dbReference type="EMBL" id="CAAJGR010000086">
    <property type="protein sequence ID" value="VHO03719.1"/>
    <property type="molecule type" value="Genomic_DNA"/>
</dbReference>
<evidence type="ECO:0000256" key="4">
    <source>
        <dbReference type="ARBA" id="ARBA00022475"/>
    </source>
</evidence>
<dbReference type="InterPro" id="IPR031905">
    <property type="entry name" value="Flotillin_C"/>
</dbReference>
<evidence type="ECO:0000256" key="2">
    <source>
        <dbReference type="ARBA" id="ARBA00004236"/>
    </source>
</evidence>
<sequence length="580" mass="64051">MLALNLIDILIIAGAVLVGLLILGMILARLYKRATKEVSFVRTGFRGEKVIMNGGALVLPVLHEIIPVNMNTLRLEVRRANEQALITRDRMRADVTAEFYVRVKPTADAIANAAQTLGLKTMNPQELKELVEGKFVDALRSVAAEMAMEELHEKRVDFVQKVQHVVSEDLLKNGLELESVSLTGLDQTAFEHFNPQNAFDAEGLTKLTQAIESRRKIRNDIEQETDLAIKTKNLEAERAKLNISREEEYARLEQEREVSIRRASQMAEIAREQAEKKREAEEAQIASQREIDLKRIMSERDIDNETIQKDRAVREMEIAKQRAVEQAEIERQKAVELASQEKSIAVAEKSRAESEAKAEADKARALAVKQEEGVITVRQTEQAERTKQVELIMARQQAEREAIQLMVTAEAEKKAAEDQAEALRLAAQGQADKERLTAKGQADAELLLADAKARSYAVEAEGKQAINTAANTLSAEQIAMQVRLALIEHLPNIIAQSVKPMEQISDIKILQVNGMGSQAGGSADSVVGDVGNGSLADQVVNSALRYRAQAPILDSLLSEIGLKAGDINGMTEALKAPLKQ</sequence>
<gene>
    <name evidence="9" type="ORF">BAL341_1554</name>
</gene>
<dbReference type="InterPro" id="IPR036013">
    <property type="entry name" value="Band_7/SPFH_dom_sf"/>
</dbReference>
<evidence type="ECO:0000256" key="7">
    <source>
        <dbReference type="SAM" id="Phobius"/>
    </source>
</evidence>
<protein>
    <submittedName>
        <fullName evidence="9">Inner membrane protein YqiK</fullName>
    </submittedName>
</protein>
<dbReference type="InterPro" id="IPR001107">
    <property type="entry name" value="Band_7"/>
</dbReference>
<dbReference type="Pfam" id="PF15975">
    <property type="entry name" value="Flot"/>
    <property type="match status" value="1"/>
</dbReference>
<name>A0A486XPX3_9GAMM</name>
<evidence type="ECO:0000256" key="1">
    <source>
        <dbReference type="ARBA" id="ARBA00004167"/>
    </source>
</evidence>